<dbReference type="Gene3D" id="3.20.20.140">
    <property type="entry name" value="Metal-dependent hydrolases"/>
    <property type="match status" value="1"/>
</dbReference>
<dbReference type="AlphaFoldDB" id="A0A2R6AH72"/>
<dbReference type="InterPro" id="IPR008257">
    <property type="entry name" value="Pept_M19"/>
</dbReference>
<comment type="caution">
    <text evidence="1">The sequence shown here is derived from an EMBL/GenBank/DDBJ whole genome shotgun (WGS) entry which is preliminary data.</text>
</comment>
<dbReference type="EMBL" id="NEXD01000023">
    <property type="protein sequence ID" value="PSN85726.1"/>
    <property type="molecule type" value="Genomic_DNA"/>
</dbReference>
<accession>A0A2R6AH72</accession>
<dbReference type="Pfam" id="PF01244">
    <property type="entry name" value="Peptidase_M19"/>
    <property type="match status" value="1"/>
</dbReference>
<dbReference type="PANTHER" id="PTHR10443">
    <property type="entry name" value="MICROSOMAL DIPEPTIDASE"/>
    <property type="match status" value="1"/>
</dbReference>
<protein>
    <submittedName>
        <fullName evidence="1">Peptidase</fullName>
    </submittedName>
</protein>
<gene>
    <name evidence="1" type="ORF">B9Q02_05285</name>
</gene>
<dbReference type="PANTHER" id="PTHR10443:SF12">
    <property type="entry name" value="DIPEPTIDASE"/>
    <property type="match status" value="1"/>
</dbReference>
<dbReference type="Proteomes" id="UP000240569">
    <property type="component" value="Unassembled WGS sequence"/>
</dbReference>
<reference evidence="1 2" key="1">
    <citation type="submission" date="2017-04" db="EMBL/GenBank/DDBJ databases">
        <title>Novel microbial lineages endemic to geothermal iron-oxide mats fill important gaps in the evolutionary history of Archaea.</title>
        <authorList>
            <person name="Jay Z.J."/>
            <person name="Beam J.P."/>
            <person name="Dlakic M."/>
            <person name="Rusch D.B."/>
            <person name="Kozubal M.A."/>
            <person name="Inskeep W.P."/>
        </authorList>
    </citation>
    <scope>NUCLEOTIDE SEQUENCE [LARGE SCALE GENOMIC DNA]</scope>
    <source>
        <strain evidence="1">BE_D</strain>
    </source>
</reference>
<dbReference type="PROSITE" id="PS51365">
    <property type="entry name" value="RENAL_DIPEPTIDASE_2"/>
    <property type="match status" value="1"/>
</dbReference>
<dbReference type="InterPro" id="IPR032466">
    <property type="entry name" value="Metal_Hydrolase"/>
</dbReference>
<evidence type="ECO:0000313" key="2">
    <source>
        <dbReference type="Proteomes" id="UP000240569"/>
    </source>
</evidence>
<dbReference type="GO" id="GO:0006508">
    <property type="term" value="P:proteolysis"/>
    <property type="evidence" value="ECO:0007669"/>
    <property type="project" value="InterPro"/>
</dbReference>
<evidence type="ECO:0000313" key="1">
    <source>
        <dbReference type="EMBL" id="PSN85726.1"/>
    </source>
</evidence>
<dbReference type="SUPFAM" id="SSF51556">
    <property type="entry name" value="Metallo-dependent hydrolases"/>
    <property type="match status" value="1"/>
</dbReference>
<proteinExistence type="predicted"/>
<name>A0A2R6AH72_9ARCH</name>
<organism evidence="1 2">
    <name type="scientific">Candidatus Marsarchaeota G1 archaeon BE_D</name>
    <dbReference type="NCBI Taxonomy" id="1978156"/>
    <lineage>
        <taxon>Archaea</taxon>
        <taxon>Candidatus Marsarchaeota</taxon>
        <taxon>Candidatus Marsarchaeota group 1</taxon>
    </lineage>
</organism>
<sequence length="312" mass="34444">MRFVDLHEDLAFSSQNFDLVQGEGQCSIKMLQQLGDPLVFAVIFPHINTWDERGEVLSAAYGHPTQSSAPLLQVLWEQFKLYLYLERRGLVSIVRKASDLEKPGVKLLLALEGADVLTDPYDLHLLYEMGLRCVGLTWNYDNKFASSCMSKKDYGLTGYGEELVKLANKLGVLVDVAHAGKATVLDVTSLSKAPVIASHANVKKIRNHVRNLDDEELETIAKTDGVVGVTAITSALSENPSINDLVTHASYIEQKFGLRHVAIGTDFLGVQSTPQGFENVLKVQELAKLLGEKADKILWENAVRVLKSVLKV</sequence>
<dbReference type="GO" id="GO:0070573">
    <property type="term" value="F:metallodipeptidase activity"/>
    <property type="evidence" value="ECO:0007669"/>
    <property type="project" value="InterPro"/>
</dbReference>